<feature type="region of interest" description="Disordered" evidence="1">
    <location>
        <begin position="200"/>
        <end position="234"/>
    </location>
</feature>
<dbReference type="KEGG" id="adl:AURDEDRAFT_131989"/>
<dbReference type="AlphaFoldDB" id="J0WKH5"/>
<name>J0WKH5_AURST</name>
<organism evidence="2 3">
    <name type="scientific">Auricularia subglabra (strain TFB-10046 / SS5)</name>
    <name type="common">White-rot fungus</name>
    <name type="synonym">Auricularia delicata (strain TFB10046)</name>
    <dbReference type="NCBI Taxonomy" id="717982"/>
    <lineage>
        <taxon>Eukaryota</taxon>
        <taxon>Fungi</taxon>
        <taxon>Dikarya</taxon>
        <taxon>Basidiomycota</taxon>
        <taxon>Agaricomycotina</taxon>
        <taxon>Agaricomycetes</taxon>
        <taxon>Auriculariales</taxon>
        <taxon>Auriculariaceae</taxon>
        <taxon>Auricularia</taxon>
    </lineage>
</organism>
<feature type="non-terminal residue" evidence="2">
    <location>
        <position position="327"/>
    </location>
</feature>
<proteinExistence type="predicted"/>
<feature type="compositionally biased region" description="Acidic residues" evidence="1">
    <location>
        <begin position="88"/>
        <end position="97"/>
    </location>
</feature>
<sequence length="327" mass="36468">MATVGQQTGHEMPTTRTGRAIRPRAPMDYHDLTTRSTQDELRDRRLRRTSQNDTTVPPQALRANEAEGLPELTVFASGTPSQARQQPDADDVDEDIIMDEHERLLVQESSHVDGATMRREAVQDDDVAPEDEDEDEQSAEARQYAQHAEVHDEASEQAADGQAHGQRQVYEDIGNHDDPLLRQHDSQDAMAVDQPDYVMDVDDAGTRGQLDLSSPDSDRAENATRNQPSHAAEPPQETLRLLVYSIVTAEETVWREFVLISLSHPVGRRRVDVLQVLNGAIETRDMLDGLEDVPVRVSFVARPTLAHLSKDQVDNDDFTPLSDGSQT</sequence>
<protein>
    <submittedName>
        <fullName evidence="2">Uncharacterized protein</fullName>
    </submittedName>
</protein>
<evidence type="ECO:0000313" key="2">
    <source>
        <dbReference type="EMBL" id="EJD32808.1"/>
    </source>
</evidence>
<dbReference type="InParanoid" id="J0WKH5"/>
<evidence type="ECO:0000256" key="1">
    <source>
        <dbReference type="SAM" id="MobiDB-lite"/>
    </source>
</evidence>
<feature type="compositionally biased region" description="Polar residues" evidence="1">
    <location>
        <begin position="76"/>
        <end position="85"/>
    </location>
</feature>
<gene>
    <name evidence="2" type="ORF">AURDEDRAFT_131989</name>
</gene>
<accession>J0WKH5</accession>
<feature type="compositionally biased region" description="Polar residues" evidence="1">
    <location>
        <begin position="1"/>
        <end position="17"/>
    </location>
</feature>
<keyword evidence="3" id="KW-1185">Reference proteome</keyword>
<dbReference type="Proteomes" id="UP000006514">
    <property type="component" value="Unassembled WGS sequence"/>
</dbReference>
<dbReference type="EMBL" id="JH688635">
    <property type="protein sequence ID" value="EJD32808.1"/>
    <property type="molecule type" value="Genomic_DNA"/>
</dbReference>
<reference evidence="3" key="1">
    <citation type="journal article" date="2012" name="Science">
        <title>The Paleozoic origin of enzymatic lignin decomposition reconstructed from 31 fungal genomes.</title>
        <authorList>
            <person name="Floudas D."/>
            <person name="Binder M."/>
            <person name="Riley R."/>
            <person name="Barry K."/>
            <person name="Blanchette R.A."/>
            <person name="Henrissat B."/>
            <person name="Martinez A.T."/>
            <person name="Otillar R."/>
            <person name="Spatafora J.W."/>
            <person name="Yadav J.S."/>
            <person name="Aerts A."/>
            <person name="Benoit I."/>
            <person name="Boyd A."/>
            <person name="Carlson A."/>
            <person name="Copeland A."/>
            <person name="Coutinho P.M."/>
            <person name="de Vries R.P."/>
            <person name="Ferreira P."/>
            <person name="Findley K."/>
            <person name="Foster B."/>
            <person name="Gaskell J."/>
            <person name="Glotzer D."/>
            <person name="Gorecki P."/>
            <person name="Heitman J."/>
            <person name="Hesse C."/>
            <person name="Hori C."/>
            <person name="Igarashi K."/>
            <person name="Jurgens J.A."/>
            <person name="Kallen N."/>
            <person name="Kersten P."/>
            <person name="Kohler A."/>
            <person name="Kuees U."/>
            <person name="Kumar T.K.A."/>
            <person name="Kuo A."/>
            <person name="LaButti K."/>
            <person name="Larrondo L.F."/>
            <person name="Lindquist E."/>
            <person name="Ling A."/>
            <person name="Lombard V."/>
            <person name="Lucas S."/>
            <person name="Lundell T."/>
            <person name="Martin R."/>
            <person name="McLaughlin D.J."/>
            <person name="Morgenstern I."/>
            <person name="Morin E."/>
            <person name="Murat C."/>
            <person name="Nagy L.G."/>
            <person name="Nolan M."/>
            <person name="Ohm R.A."/>
            <person name="Patyshakuliyeva A."/>
            <person name="Rokas A."/>
            <person name="Ruiz-Duenas F.J."/>
            <person name="Sabat G."/>
            <person name="Salamov A."/>
            <person name="Samejima M."/>
            <person name="Schmutz J."/>
            <person name="Slot J.C."/>
            <person name="St John F."/>
            <person name="Stenlid J."/>
            <person name="Sun H."/>
            <person name="Sun S."/>
            <person name="Syed K."/>
            <person name="Tsang A."/>
            <person name="Wiebenga A."/>
            <person name="Young D."/>
            <person name="Pisabarro A."/>
            <person name="Eastwood D.C."/>
            <person name="Martin F."/>
            <person name="Cullen D."/>
            <person name="Grigoriev I.V."/>
            <person name="Hibbett D.S."/>
        </authorList>
    </citation>
    <scope>NUCLEOTIDE SEQUENCE [LARGE SCALE GENOMIC DNA]</scope>
    <source>
        <strain evidence="3">TFB10046</strain>
    </source>
</reference>
<feature type="region of interest" description="Disordered" evidence="1">
    <location>
        <begin position="1"/>
        <end position="166"/>
    </location>
</feature>
<feature type="compositionally biased region" description="Acidic residues" evidence="1">
    <location>
        <begin position="123"/>
        <end position="138"/>
    </location>
</feature>
<evidence type="ECO:0000313" key="3">
    <source>
        <dbReference type="Proteomes" id="UP000006514"/>
    </source>
</evidence>
<feature type="compositionally biased region" description="Basic and acidic residues" evidence="1">
    <location>
        <begin position="25"/>
        <end position="43"/>
    </location>
</feature>